<feature type="compositionally biased region" description="Basic residues" evidence="2">
    <location>
        <begin position="923"/>
        <end position="937"/>
    </location>
</feature>
<accession>A0A812XTZ8</accession>
<keyword evidence="6" id="KW-1185">Reference proteome</keyword>
<feature type="region of interest" description="Disordered" evidence="2">
    <location>
        <begin position="898"/>
        <end position="937"/>
    </location>
</feature>
<dbReference type="PROSITE" id="PS51375">
    <property type="entry name" value="PPR"/>
    <property type="match status" value="1"/>
</dbReference>
<dbReference type="CDD" id="cd04458">
    <property type="entry name" value="CSP_CDS"/>
    <property type="match status" value="1"/>
</dbReference>
<dbReference type="Pfam" id="PF00313">
    <property type="entry name" value="CSD"/>
    <property type="match status" value="1"/>
</dbReference>
<comment type="caution">
    <text evidence="5">The sequence shown here is derived from an EMBL/GenBank/DDBJ whole genome shotgun (WGS) entry which is preliminary data.</text>
</comment>
<evidence type="ECO:0000313" key="6">
    <source>
        <dbReference type="Proteomes" id="UP000649617"/>
    </source>
</evidence>
<dbReference type="Gene3D" id="3.60.40.10">
    <property type="entry name" value="PPM-type phosphatase domain"/>
    <property type="match status" value="1"/>
</dbReference>
<feature type="region of interest" description="Disordered" evidence="2">
    <location>
        <begin position="852"/>
        <end position="879"/>
    </location>
</feature>
<evidence type="ECO:0000313" key="5">
    <source>
        <dbReference type="EMBL" id="CAE7745990.1"/>
    </source>
</evidence>
<organism evidence="5 6">
    <name type="scientific">Symbiodinium pilosum</name>
    <name type="common">Dinoflagellate</name>
    <dbReference type="NCBI Taxonomy" id="2952"/>
    <lineage>
        <taxon>Eukaryota</taxon>
        <taxon>Sar</taxon>
        <taxon>Alveolata</taxon>
        <taxon>Dinophyceae</taxon>
        <taxon>Suessiales</taxon>
        <taxon>Symbiodiniaceae</taxon>
        <taxon>Symbiodinium</taxon>
    </lineage>
</organism>
<dbReference type="SMART" id="SM00332">
    <property type="entry name" value="PP2Cc"/>
    <property type="match status" value="1"/>
</dbReference>
<reference evidence="5" key="1">
    <citation type="submission" date="2021-02" db="EMBL/GenBank/DDBJ databases">
        <authorList>
            <person name="Dougan E. K."/>
            <person name="Rhodes N."/>
            <person name="Thang M."/>
            <person name="Chan C."/>
        </authorList>
    </citation>
    <scope>NUCLEOTIDE SEQUENCE</scope>
</reference>
<dbReference type="GO" id="GO:0004722">
    <property type="term" value="F:protein serine/threonine phosphatase activity"/>
    <property type="evidence" value="ECO:0007669"/>
    <property type="project" value="InterPro"/>
</dbReference>
<evidence type="ECO:0000256" key="2">
    <source>
        <dbReference type="SAM" id="MobiDB-lite"/>
    </source>
</evidence>
<dbReference type="PROSITE" id="PS51857">
    <property type="entry name" value="CSD_2"/>
    <property type="match status" value="1"/>
</dbReference>
<dbReference type="SUPFAM" id="SSF50249">
    <property type="entry name" value="Nucleic acid-binding proteins"/>
    <property type="match status" value="1"/>
</dbReference>
<dbReference type="Proteomes" id="UP000649617">
    <property type="component" value="Unassembled WGS sequence"/>
</dbReference>
<gene>
    <name evidence="5" type="primary">PPM1K</name>
    <name evidence="5" type="ORF">SPIL2461_LOCUS21533</name>
</gene>
<dbReference type="SMART" id="SM00357">
    <property type="entry name" value="CSP"/>
    <property type="match status" value="1"/>
</dbReference>
<evidence type="ECO:0000256" key="1">
    <source>
        <dbReference type="PROSITE-ProRule" id="PRU00708"/>
    </source>
</evidence>
<dbReference type="AlphaFoldDB" id="A0A812XTZ8"/>
<dbReference type="SUPFAM" id="SSF81606">
    <property type="entry name" value="PP2C-like"/>
    <property type="match status" value="1"/>
</dbReference>
<dbReference type="InterPro" id="IPR011990">
    <property type="entry name" value="TPR-like_helical_dom_sf"/>
</dbReference>
<dbReference type="PROSITE" id="PS51746">
    <property type="entry name" value="PPM_2"/>
    <property type="match status" value="1"/>
</dbReference>
<dbReference type="Gene3D" id="1.25.40.10">
    <property type="entry name" value="Tetratricopeptide repeat domain"/>
    <property type="match status" value="2"/>
</dbReference>
<dbReference type="CDD" id="cd00143">
    <property type="entry name" value="PP2Cc"/>
    <property type="match status" value="1"/>
</dbReference>
<protein>
    <submittedName>
        <fullName evidence="5">PPM1K protein</fullName>
    </submittedName>
</protein>
<dbReference type="InterPro" id="IPR011129">
    <property type="entry name" value="CSD"/>
</dbReference>
<name>A0A812XTZ8_SYMPI</name>
<feature type="repeat" description="PPR" evidence="1">
    <location>
        <begin position="353"/>
        <end position="387"/>
    </location>
</feature>
<sequence>MARTVRAPDLKAVLNLQFQSKKRLEGRVRWFDKDKGFGKILPLDARQGQDSEEIFVHKNQIEDGPDGDNYAALAPGALVSYELTTQDDGKPCAGNVRVQGFAKIVRDGMTIAAGAALSAREAKLRQLLLQGLKTGIFQEKGQKKALMEDGFLEGAGLLQEPWTHEGRAWPMTRRYESIAGTNTWVVKWNHNISQLAKTVHWQKALSLLPAMHLHRLHPDNVTQNVAIRVCASASKWQIAMWLLNCWPDAADLIGHSSAITACSRGRQLQRALDVLESSQKLSLGSDEVLAGSLITASEKMARWDLALNVLCCLNRSANLVCHNAALSACEKASHWTWSLEILKLLKGRSLRPDATSFAALAEGCRRKSRWQVGLEVFGCMRRHRVLPGGRALSIQADMACAAQDARAYLSLCSGLVAMGLSDWTRISKGPLQDPDEGAPKRLADLAGRLRAMGVLHSDHNRQFLRNVVQPVLTEMMALFECNKPFSQPRPGVNMNGYPSMMSLVVSGLGAMEREVFSQVKMILKQGRGQHRQLQCKGGSVEANPSLLHEVLGSTAKSAARALRIWAMVLYAVMDGHAGISCSNFVALNLERNILDSLRDQLPPQDANAEQILKSALLAGFKVTEHTFHQYANKLEGGAGRAWAASGSTCCAACLAGPDEEGRLRLLIANVGDSRAILGKKDGFAVRLSVDHRPDNTAEKRRVEQQGGTVAPFGGAHRVILKSRGQVAAGLSVTRSFGDVDFKVPVEVITAVPELSAFAIDPDEDVMLILVTDGITGRVSDTEAVRLASGPLREGGSDAPERAARALVEAAHTREPSDDKTAMVIWFGGSPDEKVGSAQGGIDVEDLFGGEEVAKPEPEQGGTAPSRSATGEDDMFADGADPVEMALLDDIFGAYAKDMGVDMGGAPESGPAAKRKSVEEAKDLKRKGLSNKVAKKVF</sequence>
<dbReference type="InterPro" id="IPR015655">
    <property type="entry name" value="PP2C"/>
</dbReference>
<dbReference type="Gene3D" id="2.40.50.140">
    <property type="entry name" value="Nucleic acid-binding proteins"/>
    <property type="match status" value="1"/>
</dbReference>
<dbReference type="Pfam" id="PF00481">
    <property type="entry name" value="PP2C"/>
    <property type="match status" value="1"/>
</dbReference>
<dbReference type="PANTHER" id="PTHR47992">
    <property type="entry name" value="PROTEIN PHOSPHATASE"/>
    <property type="match status" value="1"/>
</dbReference>
<dbReference type="EMBL" id="CAJNIZ010046349">
    <property type="protein sequence ID" value="CAE7745990.1"/>
    <property type="molecule type" value="Genomic_DNA"/>
</dbReference>
<dbReference type="InterPro" id="IPR002885">
    <property type="entry name" value="PPR_rpt"/>
</dbReference>
<evidence type="ECO:0000259" key="4">
    <source>
        <dbReference type="PROSITE" id="PS51857"/>
    </source>
</evidence>
<evidence type="ECO:0000259" key="3">
    <source>
        <dbReference type="PROSITE" id="PS51746"/>
    </source>
</evidence>
<dbReference type="InterPro" id="IPR002059">
    <property type="entry name" value="CSP_DNA-bd"/>
</dbReference>
<dbReference type="InterPro" id="IPR036457">
    <property type="entry name" value="PPM-type-like_dom_sf"/>
</dbReference>
<dbReference type="InterPro" id="IPR001932">
    <property type="entry name" value="PPM-type_phosphatase-like_dom"/>
</dbReference>
<dbReference type="InterPro" id="IPR012340">
    <property type="entry name" value="NA-bd_OB-fold"/>
</dbReference>
<dbReference type="OrthoDB" id="439618at2759"/>
<proteinExistence type="predicted"/>
<feature type="domain" description="PPM-type phosphatase" evidence="3">
    <location>
        <begin position="550"/>
        <end position="826"/>
    </location>
</feature>
<feature type="domain" description="CSD" evidence="4">
    <location>
        <begin position="23"/>
        <end position="98"/>
    </location>
</feature>
<dbReference type="GO" id="GO:0003676">
    <property type="term" value="F:nucleic acid binding"/>
    <property type="evidence" value="ECO:0007669"/>
    <property type="project" value="InterPro"/>
</dbReference>